<reference evidence="1" key="1">
    <citation type="submission" date="2018-05" db="EMBL/GenBank/DDBJ databases">
        <authorList>
            <person name="Lanie J.A."/>
            <person name="Ng W.-L."/>
            <person name="Kazmierczak K.M."/>
            <person name="Andrzejewski T.M."/>
            <person name="Davidsen T.M."/>
            <person name="Wayne K.J."/>
            <person name="Tettelin H."/>
            <person name="Glass J.I."/>
            <person name="Rusch D."/>
            <person name="Podicherti R."/>
            <person name="Tsui H.-C.T."/>
            <person name="Winkler M.E."/>
        </authorList>
    </citation>
    <scope>NUCLEOTIDE SEQUENCE</scope>
</reference>
<dbReference type="AlphaFoldDB" id="A0A381YLI2"/>
<gene>
    <name evidence="1" type="ORF">METZ01_LOCUS130703</name>
</gene>
<evidence type="ECO:0008006" key="2">
    <source>
        <dbReference type="Google" id="ProtNLM"/>
    </source>
</evidence>
<dbReference type="EMBL" id="UINC01018517">
    <property type="protein sequence ID" value="SVA77849.1"/>
    <property type="molecule type" value="Genomic_DNA"/>
</dbReference>
<dbReference type="InterPro" id="IPR027417">
    <property type="entry name" value="P-loop_NTPase"/>
</dbReference>
<accession>A0A381YLI2</accession>
<dbReference type="Gene3D" id="3.40.50.300">
    <property type="entry name" value="P-loop containing nucleotide triphosphate hydrolases"/>
    <property type="match status" value="1"/>
</dbReference>
<dbReference type="Pfam" id="PF13469">
    <property type="entry name" value="Sulfotransfer_3"/>
    <property type="match status" value="1"/>
</dbReference>
<sequence length="388" mass="44569">MAMTLSVEQMMMQAVSETGIDSFKNKDFLPALNTLVNSLNEEANLNELGNQLQYARLTELLKTRLKLEAFEEAYPEILQEELSPPIVILSLPRTGTTMLQRLLATDRRFLSTLWYEVRFPVPELNWDFRTETDTRIPTAKAEVAALIEANPDLLSIHPLDAIAPDEDLLLLETTFLSSVPGSQANIPTYNKFYENDDALAATRYHKKLLQFLQWQRRQCGMDVEDKPWLLKSPAHMYTVAAIRLVYPGARFMTSHRNPLACVPSISSFYYNQWVVYSNKVDATTCGEVTSHFFNAGLGRAHQASLEEPASFLDFEYEDLIGKQDEILQQIYNFIGWDMTPECRQGIENFRKNNPRNKRKPHDYSLEQFGLSAQGLKDSFSSYFDRRSY</sequence>
<name>A0A381YLI2_9ZZZZ</name>
<dbReference type="InterPro" id="IPR052736">
    <property type="entry name" value="Stf3_sulfotransferase"/>
</dbReference>
<proteinExistence type="predicted"/>
<dbReference type="SUPFAM" id="SSF52540">
    <property type="entry name" value="P-loop containing nucleoside triphosphate hydrolases"/>
    <property type="match status" value="1"/>
</dbReference>
<evidence type="ECO:0000313" key="1">
    <source>
        <dbReference type="EMBL" id="SVA77849.1"/>
    </source>
</evidence>
<organism evidence="1">
    <name type="scientific">marine metagenome</name>
    <dbReference type="NCBI Taxonomy" id="408172"/>
    <lineage>
        <taxon>unclassified sequences</taxon>
        <taxon>metagenomes</taxon>
        <taxon>ecological metagenomes</taxon>
    </lineage>
</organism>
<protein>
    <recommendedName>
        <fullName evidence="2">Sulfotransferase domain-containing protein</fullName>
    </recommendedName>
</protein>
<dbReference type="PANTHER" id="PTHR36451">
    <property type="entry name" value="PAPS-DEPENDENT SULFOTRANSFERASE STF3"/>
    <property type="match status" value="1"/>
</dbReference>
<dbReference type="PANTHER" id="PTHR36451:SF1">
    <property type="entry name" value="OMEGA-HYDROXY-BETA-DIHYDROMENAQUINONE-9 SULFOTRANSFERASE STF3"/>
    <property type="match status" value="1"/>
</dbReference>